<dbReference type="CTD" id="4509"/>
<keyword evidence="7 12" id="KW-0375">Hydrogen ion transport</keyword>
<evidence type="ECO:0000256" key="5">
    <source>
        <dbReference type="ARBA" id="ARBA00022547"/>
    </source>
</evidence>
<dbReference type="RefSeq" id="NP_569063.1">
    <property type="nucleotide sequence ID" value="NC_003372.1"/>
</dbReference>
<name>Q8WB18_CRIDU</name>
<evidence type="ECO:0000256" key="12">
    <source>
        <dbReference type="RuleBase" id="RU003661"/>
    </source>
</evidence>
<keyword evidence="8 13" id="KW-1133">Transmembrane helix</keyword>
<keyword evidence="6 12" id="KW-0812">Transmembrane</keyword>
<evidence type="ECO:0000256" key="4">
    <source>
        <dbReference type="ARBA" id="ARBA00022448"/>
    </source>
</evidence>
<evidence type="ECO:0000256" key="6">
    <source>
        <dbReference type="ARBA" id="ARBA00022692"/>
    </source>
</evidence>
<evidence type="ECO:0000256" key="2">
    <source>
        <dbReference type="ARBA" id="ARBA00008892"/>
    </source>
</evidence>
<evidence type="ECO:0000256" key="9">
    <source>
        <dbReference type="ARBA" id="ARBA00023065"/>
    </source>
</evidence>
<evidence type="ECO:0000256" key="13">
    <source>
        <dbReference type="SAM" id="Phobius"/>
    </source>
</evidence>
<sequence length="51" mass="6351">MPQMAPLNWVTLLAYFIIIFFMFNILNYFIFLYSPMKPLIKVNKNKVYWKW</sequence>
<dbReference type="InterPro" id="IPR001421">
    <property type="entry name" value="ATP8_metazoa"/>
</dbReference>
<keyword evidence="4 12" id="KW-0813">Transport</keyword>
<dbReference type="AlphaFoldDB" id="Q8WB18"/>
<dbReference type="Pfam" id="PF00895">
    <property type="entry name" value="ATP-synt_8"/>
    <property type="match status" value="1"/>
</dbReference>
<evidence type="ECO:0000256" key="1">
    <source>
        <dbReference type="ARBA" id="ARBA00004304"/>
    </source>
</evidence>
<protein>
    <recommendedName>
        <fullName evidence="12">ATP synthase complex subunit 8</fullName>
    </recommendedName>
</protein>
<gene>
    <name evidence="14" type="primary">ATP8</name>
</gene>
<evidence type="ECO:0000256" key="8">
    <source>
        <dbReference type="ARBA" id="ARBA00022989"/>
    </source>
</evidence>
<geneLocation type="mitochondrion" evidence="14"/>
<comment type="subcellular location">
    <subcellularLocation>
        <location evidence="1 12">Mitochondrion membrane</location>
        <topology evidence="1 12">Single-pass membrane protein</topology>
    </subcellularLocation>
</comment>
<evidence type="ECO:0000313" key="14">
    <source>
        <dbReference type="EMBL" id="AAL67864.1"/>
    </source>
</evidence>
<evidence type="ECO:0000256" key="11">
    <source>
        <dbReference type="ARBA" id="ARBA00023136"/>
    </source>
</evidence>
<organism evidence="14">
    <name type="scientific">Crioceris duodecimpunctata</name>
    <name type="common">Twelve-spotted asparagus beetle</name>
    <name type="synonym">Chrysomela duodecimpunctata</name>
    <dbReference type="NCBI Taxonomy" id="184539"/>
    <lineage>
        <taxon>Eukaryota</taxon>
        <taxon>Metazoa</taxon>
        <taxon>Ecdysozoa</taxon>
        <taxon>Arthropoda</taxon>
        <taxon>Hexapoda</taxon>
        <taxon>Insecta</taxon>
        <taxon>Pterygota</taxon>
        <taxon>Neoptera</taxon>
        <taxon>Endopterygota</taxon>
        <taxon>Coleoptera</taxon>
        <taxon>Polyphaga</taxon>
        <taxon>Cucujiformia</taxon>
        <taxon>Chrysomeloidea</taxon>
        <taxon>Chrysomelidae</taxon>
        <taxon>Criocerinae</taxon>
        <taxon>Crioceris</taxon>
    </lineage>
</organism>
<dbReference type="GeneID" id="804617"/>
<dbReference type="EMBL" id="AF467886">
    <property type="protein sequence ID" value="AAL67864.1"/>
    <property type="molecule type" value="Genomic_DNA"/>
</dbReference>
<dbReference type="GO" id="GO:0045259">
    <property type="term" value="C:proton-transporting ATP synthase complex"/>
    <property type="evidence" value="ECO:0007669"/>
    <property type="project" value="UniProtKB-KW"/>
</dbReference>
<evidence type="ECO:0000256" key="3">
    <source>
        <dbReference type="ARBA" id="ARBA00011291"/>
    </source>
</evidence>
<dbReference type="GO" id="GO:0015078">
    <property type="term" value="F:proton transmembrane transporter activity"/>
    <property type="evidence" value="ECO:0007669"/>
    <property type="project" value="InterPro"/>
</dbReference>
<dbReference type="GO" id="GO:0015986">
    <property type="term" value="P:proton motive force-driven ATP synthesis"/>
    <property type="evidence" value="ECO:0007669"/>
    <property type="project" value="InterPro"/>
</dbReference>
<keyword evidence="10 12" id="KW-0496">Mitochondrion</keyword>
<feature type="transmembrane region" description="Helical" evidence="13">
    <location>
        <begin position="12"/>
        <end position="34"/>
    </location>
</feature>
<evidence type="ECO:0000256" key="7">
    <source>
        <dbReference type="ARBA" id="ARBA00022781"/>
    </source>
</evidence>
<keyword evidence="9 12" id="KW-0406">Ion transport</keyword>
<dbReference type="GO" id="GO:0031966">
    <property type="term" value="C:mitochondrial membrane"/>
    <property type="evidence" value="ECO:0007669"/>
    <property type="project" value="UniProtKB-SubCell"/>
</dbReference>
<accession>Q8WB18</accession>
<evidence type="ECO:0000256" key="10">
    <source>
        <dbReference type="ARBA" id="ARBA00023128"/>
    </source>
</evidence>
<keyword evidence="11 13" id="KW-0472">Membrane</keyword>
<keyword evidence="5 12" id="KW-0138">CF(0)</keyword>
<reference evidence="14" key="1">
    <citation type="journal article" date="2003" name="Mol. Phylogenet. Evol.">
        <title>Phylogenetic and genomic analysis of the complete mitochondrial DNA sequence of the spotted asparagus beetle Crioceris duodecimpunctata.</title>
        <authorList>
            <person name="Stewart J.B."/>
            <person name="Beckenbach A.T."/>
        </authorList>
    </citation>
    <scope>NUCLEOTIDE SEQUENCE</scope>
</reference>
<comment type="subunit">
    <text evidence="3">F-type ATPases have 2 components, CF(1) - the catalytic core - and CF(0) - the membrane proton channel.</text>
</comment>
<comment type="similarity">
    <text evidence="2 12">Belongs to the ATPase protein 8 family.</text>
</comment>
<proteinExistence type="inferred from homology"/>